<name>A0ABP6T8N3_9ACTN</name>
<dbReference type="SUPFAM" id="SSF53756">
    <property type="entry name" value="UDP-Glycosyltransferase/glycogen phosphorylase"/>
    <property type="match status" value="1"/>
</dbReference>
<gene>
    <name evidence="2" type="ORF">GCM10020369_66720</name>
</gene>
<dbReference type="Pfam" id="PF06722">
    <property type="entry name" value="EryCIII-like_C"/>
    <property type="match status" value="1"/>
</dbReference>
<feature type="domain" description="Erythromycin biosynthesis protein CIII-like C-terminal" evidence="1">
    <location>
        <begin position="244"/>
        <end position="382"/>
    </location>
</feature>
<dbReference type="PANTHER" id="PTHR48050">
    <property type="entry name" value="STEROL 3-BETA-GLUCOSYLTRANSFERASE"/>
    <property type="match status" value="1"/>
</dbReference>
<organism evidence="2 3">
    <name type="scientific">Cryptosporangium minutisporangium</name>
    <dbReference type="NCBI Taxonomy" id="113569"/>
    <lineage>
        <taxon>Bacteria</taxon>
        <taxon>Bacillati</taxon>
        <taxon>Actinomycetota</taxon>
        <taxon>Actinomycetes</taxon>
        <taxon>Cryptosporangiales</taxon>
        <taxon>Cryptosporangiaceae</taxon>
        <taxon>Cryptosporangium</taxon>
    </lineage>
</organism>
<dbReference type="InterPro" id="IPR050426">
    <property type="entry name" value="Glycosyltransferase_28"/>
</dbReference>
<keyword evidence="3" id="KW-1185">Reference proteome</keyword>
<dbReference type="PANTHER" id="PTHR48050:SF13">
    <property type="entry name" value="STEROL 3-BETA-GLUCOSYLTRANSFERASE UGT80A2"/>
    <property type="match status" value="1"/>
</dbReference>
<dbReference type="Proteomes" id="UP001501676">
    <property type="component" value="Unassembled WGS sequence"/>
</dbReference>
<dbReference type="CDD" id="cd03784">
    <property type="entry name" value="GT1_Gtf-like"/>
    <property type="match status" value="1"/>
</dbReference>
<dbReference type="RefSeq" id="WP_345732240.1">
    <property type="nucleotide sequence ID" value="NZ_BAAAYN010000047.1"/>
</dbReference>
<reference evidence="3" key="1">
    <citation type="journal article" date="2019" name="Int. J. Syst. Evol. Microbiol.">
        <title>The Global Catalogue of Microorganisms (GCM) 10K type strain sequencing project: providing services to taxonomists for standard genome sequencing and annotation.</title>
        <authorList>
            <consortium name="The Broad Institute Genomics Platform"/>
            <consortium name="The Broad Institute Genome Sequencing Center for Infectious Disease"/>
            <person name="Wu L."/>
            <person name="Ma J."/>
        </authorList>
    </citation>
    <scope>NUCLEOTIDE SEQUENCE [LARGE SCALE GENOMIC DNA]</scope>
    <source>
        <strain evidence="3">JCM 9458</strain>
    </source>
</reference>
<evidence type="ECO:0000313" key="2">
    <source>
        <dbReference type="EMBL" id="GAA3395051.1"/>
    </source>
</evidence>
<dbReference type="InterPro" id="IPR002213">
    <property type="entry name" value="UDP_glucos_trans"/>
</dbReference>
<evidence type="ECO:0000313" key="3">
    <source>
        <dbReference type="Proteomes" id="UP001501676"/>
    </source>
</evidence>
<protein>
    <submittedName>
        <fullName evidence="2">Glycosyltransferase</fullName>
    </submittedName>
</protein>
<proteinExistence type="predicted"/>
<sequence length="386" mass="40602">MRILFSTWPAHGHVLPLLPLIRAAQRAGHDVVVASGAEGAAEVSRRGIAVWDVGPSRAEADAAFRADPPDLGALPPDQRMPTVIRRMFGAAAPQRAAALVPRAERWQPDLVVHPITELAGAIAAERTGARHAVHGLGPLPAEAWEWFGARFGALCADWDVPDLTTAILERPYLDNCPPSLQADAVRDFRNRLPVRPATDEPDGDPLPWTDAQLDALPYDRTLHLTLGTLFHGATEVFATALAGLRRLPVNVLVTVGPGTDPGRLGAQPPHVLVADFAPHALLLPRCAGLVTQGGAGTIVAALCHGLPHLILPQGADQFVNGAAAERAGLALVVPPSELTPDAVEGAARRLLDDPSLSAAARAVQAEIAALPSPDAVLEDLLHLPDC</sequence>
<dbReference type="Gene3D" id="3.40.50.2000">
    <property type="entry name" value="Glycogen Phosphorylase B"/>
    <property type="match status" value="2"/>
</dbReference>
<dbReference type="EMBL" id="BAAAYN010000047">
    <property type="protein sequence ID" value="GAA3395051.1"/>
    <property type="molecule type" value="Genomic_DNA"/>
</dbReference>
<dbReference type="InterPro" id="IPR010610">
    <property type="entry name" value="EryCIII-like_C"/>
</dbReference>
<evidence type="ECO:0000259" key="1">
    <source>
        <dbReference type="Pfam" id="PF06722"/>
    </source>
</evidence>
<comment type="caution">
    <text evidence="2">The sequence shown here is derived from an EMBL/GenBank/DDBJ whole genome shotgun (WGS) entry which is preliminary data.</text>
</comment>
<accession>A0ABP6T8N3</accession>